<dbReference type="KEGG" id="mut:GVT53_04285"/>
<dbReference type="InterPro" id="IPR058031">
    <property type="entry name" value="AAA_lid_NorR"/>
</dbReference>
<dbReference type="NCBIfam" id="TIGR00229">
    <property type="entry name" value="sensory_box"/>
    <property type="match status" value="2"/>
</dbReference>
<dbReference type="AlphaFoldDB" id="A0A6G7J025"/>
<dbReference type="PROSITE" id="PS00675">
    <property type="entry name" value="SIGMA54_INTERACT_1"/>
    <property type="match status" value="1"/>
</dbReference>
<dbReference type="Proteomes" id="UP000502928">
    <property type="component" value="Chromosome"/>
</dbReference>
<dbReference type="GO" id="GO:0005524">
    <property type="term" value="F:ATP binding"/>
    <property type="evidence" value="ECO:0007669"/>
    <property type="project" value="UniProtKB-KW"/>
</dbReference>
<dbReference type="Pfam" id="PF00158">
    <property type="entry name" value="Sigma54_activat"/>
    <property type="match status" value="1"/>
</dbReference>
<evidence type="ECO:0000313" key="9">
    <source>
        <dbReference type="EMBL" id="QII43924.1"/>
    </source>
</evidence>
<feature type="domain" description="Sigma-54 factor interaction" evidence="7">
    <location>
        <begin position="395"/>
        <end position="624"/>
    </location>
</feature>
<dbReference type="InterPro" id="IPR025944">
    <property type="entry name" value="Sigma_54_int_dom_CS"/>
</dbReference>
<reference evidence="9 10" key="1">
    <citation type="submission" date="2020-02" db="EMBL/GenBank/DDBJ databases">
        <title>Complete genome of Muricauda sp. 501str8.</title>
        <authorList>
            <person name="Dong B."/>
            <person name="Zhu S."/>
            <person name="Yang J."/>
            <person name="Chen J."/>
        </authorList>
    </citation>
    <scope>NUCLEOTIDE SEQUENCE [LARGE SCALE GENOMIC DNA]</scope>
    <source>
        <strain evidence="9 10">501str8</strain>
    </source>
</reference>
<dbReference type="InterPro" id="IPR013767">
    <property type="entry name" value="PAS_fold"/>
</dbReference>
<accession>A0A6G7J025</accession>
<dbReference type="SUPFAM" id="SSF46689">
    <property type="entry name" value="Homeodomain-like"/>
    <property type="match status" value="1"/>
</dbReference>
<dbReference type="PROSITE" id="PS00688">
    <property type="entry name" value="SIGMA54_INTERACT_3"/>
    <property type="match status" value="1"/>
</dbReference>
<dbReference type="Gene3D" id="3.30.450.20">
    <property type="entry name" value="PAS domain"/>
    <property type="match status" value="2"/>
</dbReference>
<dbReference type="Pfam" id="PF00989">
    <property type="entry name" value="PAS"/>
    <property type="match status" value="1"/>
</dbReference>
<dbReference type="InterPro" id="IPR025943">
    <property type="entry name" value="Sigma_54_int_dom_ATP-bd_2"/>
</dbReference>
<protein>
    <submittedName>
        <fullName evidence="9">Sigma 54-interacting transcriptional regulator</fullName>
    </submittedName>
</protein>
<keyword evidence="2" id="KW-0067">ATP-binding</keyword>
<keyword evidence="5" id="KW-0804">Transcription</keyword>
<dbReference type="InterPro" id="IPR003593">
    <property type="entry name" value="AAA+_ATPase"/>
</dbReference>
<feature type="coiled-coil region" evidence="6">
    <location>
        <begin position="354"/>
        <end position="385"/>
    </location>
</feature>
<dbReference type="PANTHER" id="PTHR32071:SF117">
    <property type="entry name" value="PTS-DEPENDENT DIHYDROXYACETONE KINASE OPERON REGULATORY PROTEIN-RELATED"/>
    <property type="match status" value="1"/>
</dbReference>
<proteinExistence type="predicted"/>
<gene>
    <name evidence="9" type="ORF">GVT53_04285</name>
</gene>
<evidence type="ECO:0000256" key="5">
    <source>
        <dbReference type="ARBA" id="ARBA00023163"/>
    </source>
</evidence>
<dbReference type="PROSITE" id="PS00676">
    <property type="entry name" value="SIGMA54_INTERACT_2"/>
    <property type="match status" value="1"/>
</dbReference>
<evidence type="ECO:0000259" key="8">
    <source>
        <dbReference type="PROSITE" id="PS50112"/>
    </source>
</evidence>
<evidence type="ECO:0000313" key="10">
    <source>
        <dbReference type="Proteomes" id="UP000502928"/>
    </source>
</evidence>
<feature type="domain" description="PAS" evidence="8">
    <location>
        <begin position="241"/>
        <end position="283"/>
    </location>
</feature>
<name>A0A6G7J025_9FLAO</name>
<evidence type="ECO:0000256" key="6">
    <source>
        <dbReference type="SAM" id="Coils"/>
    </source>
</evidence>
<dbReference type="Pfam" id="PF13426">
    <property type="entry name" value="PAS_9"/>
    <property type="match status" value="1"/>
</dbReference>
<dbReference type="InterPro" id="IPR027417">
    <property type="entry name" value="P-loop_NTPase"/>
</dbReference>
<evidence type="ECO:0000256" key="2">
    <source>
        <dbReference type="ARBA" id="ARBA00022840"/>
    </source>
</evidence>
<keyword evidence="10" id="KW-1185">Reference proteome</keyword>
<dbReference type="SUPFAM" id="SSF55785">
    <property type="entry name" value="PYP-like sensor domain (PAS domain)"/>
    <property type="match status" value="2"/>
</dbReference>
<dbReference type="Gene3D" id="1.10.8.60">
    <property type="match status" value="1"/>
</dbReference>
<dbReference type="Pfam" id="PF25601">
    <property type="entry name" value="AAA_lid_14"/>
    <property type="match status" value="1"/>
</dbReference>
<dbReference type="InterPro" id="IPR000014">
    <property type="entry name" value="PAS"/>
</dbReference>
<dbReference type="GO" id="GO:0003677">
    <property type="term" value="F:DNA binding"/>
    <property type="evidence" value="ECO:0007669"/>
    <property type="project" value="UniProtKB-KW"/>
</dbReference>
<keyword evidence="3" id="KW-0805">Transcription regulation</keyword>
<dbReference type="CDD" id="cd00130">
    <property type="entry name" value="PAS"/>
    <property type="match status" value="1"/>
</dbReference>
<dbReference type="Gene3D" id="1.10.10.60">
    <property type="entry name" value="Homeodomain-like"/>
    <property type="match status" value="1"/>
</dbReference>
<evidence type="ECO:0000256" key="1">
    <source>
        <dbReference type="ARBA" id="ARBA00022741"/>
    </source>
</evidence>
<evidence type="ECO:0000256" key="3">
    <source>
        <dbReference type="ARBA" id="ARBA00023015"/>
    </source>
</evidence>
<dbReference type="SMART" id="SM00382">
    <property type="entry name" value="AAA"/>
    <property type="match status" value="1"/>
</dbReference>
<dbReference type="InterPro" id="IPR025662">
    <property type="entry name" value="Sigma_54_int_dom_ATP-bd_1"/>
</dbReference>
<dbReference type="RefSeq" id="WP_166247585.1">
    <property type="nucleotide sequence ID" value="NZ_CP049616.1"/>
</dbReference>
<dbReference type="Gene3D" id="3.40.50.300">
    <property type="entry name" value="P-loop containing nucleotide triphosphate hydrolases"/>
    <property type="match status" value="1"/>
</dbReference>
<keyword evidence="1" id="KW-0547">Nucleotide-binding</keyword>
<keyword evidence="4" id="KW-0238">DNA-binding</keyword>
<evidence type="ECO:0000259" key="7">
    <source>
        <dbReference type="PROSITE" id="PS50045"/>
    </source>
</evidence>
<dbReference type="EMBL" id="CP049616">
    <property type="protein sequence ID" value="QII43924.1"/>
    <property type="molecule type" value="Genomic_DNA"/>
</dbReference>
<sequence>MKDKMQDALIKGQLMEKLPHEMCWLDEKGNIINANAKFRSALGYSKKECENLSISKINITVTPESWRKHWEEVHTNRNVRFTTIHKTKKGKFYEVEVNAQSFTYDGKKYICSILHELGETGFYKNLIEDTQSMADLGGWELNLYDGSILATQCALTIFKAKNPEDLVPAKIIHKFKDSEKVRSLLGQVINKGIAFEELFETNDSPPRYIRAMAKPILKGNKIYKVLGAYQDVTEFKNRESDLGLLSTVINNAQDLIYVYNEQGDLLYYSESLIPTLGYSKEELDQMSMFDLDPAVTDEFYNAHFDMLKAKGSHRFEWLIHRKDGTIFPVDITSSHLTYKGEDYCCSVVRDITTNKMHELQIYEALEEIKSLKERLEIENEYLQEEIGTKINFKNIICHSDAYKRVLVQVDQVAPTETTVLITGESGTGKELLARAIHNNSKRKERPLIKINCAVLPKDLIESELFGHKKGAFTGAVADKVGKFTLADGGTIFLDEIGELPLELQPKLLRVIQEMEFDELGSTKTKKVDVRVIAATNRDLKEMIRDGRFREDLYYRLNVFPIHNIPLRARKEDIPVLTQFFLEKYAMKAGKVFNRVSKDTIEALLNYNFPGNIRELENMIERAVIVENGPTLKPGNWIPHKDIPASSVGFKSFESIQKDYIIEVLDHTNWRVSGPSGAAKILKMKDKTLFAKMKRLGIEKVVSLKQRNNL</sequence>
<dbReference type="SUPFAM" id="SSF52540">
    <property type="entry name" value="P-loop containing nucleoside triphosphate hydrolases"/>
    <property type="match status" value="1"/>
</dbReference>
<dbReference type="PROSITE" id="PS50045">
    <property type="entry name" value="SIGMA54_INTERACT_4"/>
    <property type="match status" value="1"/>
</dbReference>
<dbReference type="CDD" id="cd00009">
    <property type="entry name" value="AAA"/>
    <property type="match status" value="1"/>
</dbReference>
<keyword evidence="6" id="KW-0175">Coiled coil</keyword>
<dbReference type="GO" id="GO:0006355">
    <property type="term" value="P:regulation of DNA-templated transcription"/>
    <property type="evidence" value="ECO:0007669"/>
    <property type="project" value="InterPro"/>
</dbReference>
<dbReference type="FunFam" id="3.40.50.300:FF:000006">
    <property type="entry name" value="DNA-binding transcriptional regulator NtrC"/>
    <property type="match status" value="1"/>
</dbReference>
<dbReference type="InterPro" id="IPR035965">
    <property type="entry name" value="PAS-like_dom_sf"/>
</dbReference>
<dbReference type="SMART" id="SM00091">
    <property type="entry name" value="PAS"/>
    <property type="match status" value="2"/>
</dbReference>
<evidence type="ECO:0000256" key="4">
    <source>
        <dbReference type="ARBA" id="ARBA00023125"/>
    </source>
</evidence>
<dbReference type="InterPro" id="IPR009057">
    <property type="entry name" value="Homeodomain-like_sf"/>
</dbReference>
<dbReference type="InterPro" id="IPR002078">
    <property type="entry name" value="Sigma_54_int"/>
</dbReference>
<organism evidence="9 10">
    <name type="scientific">Flagellimonas oceani</name>
    <dbReference type="NCBI Taxonomy" id="2698672"/>
    <lineage>
        <taxon>Bacteria</taxon>
        <taxon>Pseudomonadati</taxon>
        <taxon>Bacteroidota</taxon>
        <taxon>Flavobacteriia</taxon>
        <taxon>Flavobacteriales</taxon>
        <taxon>Flavobacteriaceae</taxon>
        <taxon>Flagellimonas</taxon>
    </lineage>
</organism>
<dbReference type="PANTHER" id="PTHR32071">
    <property type="entry name" value="TRANSCRIPTIONAL REGULATORY PROTEIN"/>
    <property type="match status" value="1"/>
</dbReference>
<dbReference type="PROSITE" id="PS50112">
    <property type="entry name" value="PAS"/>
    <property type="match status" value="1"/>
</dbReference>